<protein>
    <submittedName>
        <fullName evidence="1">Invasion protein invA</fullName>
    </submittedName>
</protein>
<dbReference type="AlphaFoldDB" id="A0A4U9UUL3"/>
<name>A0A4U9UUL3_SERFO</name>
<dbReference type="GO" id="GO:0009306">
    <property type="term" value="P:protein secretion"/>
    <property type="evidence" value="ECO:0007669"/>
    <property type="project" value="InterPro"/>
</dbReference>
<dbReference type="InterPro" id="IPR042193">
    <property type="entry name" value="FHIPEP_3"/>
</dbReference>
<proteinExistence type="predicted"/>
<dbReference type="InterPro" id="IPR001712">
    <property type="entry name" value="T3SS_FHIPEP"/>
</dbReference>
<gene>
    <name evidence="1" type="primary">invA_2</name>
    <name evidence="1" type="ORF">NCTC12965_03967</name>
</gene>
<dbReference type="Pfam" id="PF00771">
    <property type="entry name" value="FHIPEP"/>
    <property type="match status" value="1"/>
</dbReference>
<dbReference type="PANTHER" id="PTHR30161:SF2">
    <property type="entry name" value="INVASION PROTEIN INVA"/>
    <property type="match status" value="1"/>
</dbReference>
<dbReference type="PANTHER" id="PTHR30161">
    <property type="entry name" value="FLAGELLAR EXPORT PROTEIN, MEMBRANE FLHA SUBUNIT-RELATED"/>
    <property type="match status" value="1"/>
</dbReference>
<dbReference type="Gene3D" id="1.10.8.540">
    <property type="entry name" value="FHIPEP family, domain 3"/>
    <property type="match status" value="1"/>
</dbReference>
<dbReference type="GO" id="GO:0005886">
    <property type="term" value="C:plasma membrane"/>
    <property type="evidence" value="ECO:0007669"/>
    <property type="project" value="TreeGrafter"/>
</dbReference>
<dbReference type="EMBL" id="CABEEZ010000089">
    <property type="protein sequence ID" value="VTR36727.1"/>
    <property type="molecule type" value="Genomic_DNA"/>
</dbReference>
<evidence type="ECO:0000313" key="1">
    <source>
        <dbReference type="EMBL" id="VTR36727.1"/>
    </source>
</evidence>
<sequence length="98" mass="11236">MKEVLRHATVQRIAEVFQRLLGERISLRNMKLILEALALWAPREKDVIALVEHVRGALSRYICHKFAEGGTLRVIHLTAEFEEKMRQGIRTTASGIFP</sequence>
<organism evidence="1">
    <name type="scientific">Serratia fonticola</name>
    <dbReference type="NCBI Taxonomy" id="47917"/>
    <lineage>
        <taxon>Bacteria</taxon>
        <taxon>Pseudomonadati</taxon>
        <taxon>Pseudomonadota</taxon>
        <taxon>Gammaproteobacteria</taxon>
        <taxon>Enterobacterales</taxon>
        <taxon>Yersiniaceae</taxon>
        <taxon>Serratia</taxon>
    </lineage>
</organism>
<accession>A0A4U9UUL3</accession>
<reference evidence="1" key="1">
    <citation type="submission" date="2019-05" db="EMBL/GenBank/DDBJ databases">
        <authorList>
            <consortium name="Pathogen Informatics"/>
        </authorList>
    </citation>
    <scope>NUCLEOTIDE SEQUENCE [LARGE SCALE GENOMIC DNA]</scope>
    <source>
        <strain evidence="1">NCTC12965</strain>
    </source>
</reference>